<dbReference type="PANTHER" id="PTHR30012">
    <property type="entry name" value="GENERAL SECRETION PATHWAY PROTEIN"/>
    <property type="match status" value="1"/>
</dbReference>
<evidence type="ECO:0000256" key="2">
    <source>
        <dbReference type="ARBA" id="ARBA00005745"/>
    </source>
</evidence>
<dbReference type="Proteomes" id="UP000215450">
    <property type="component" value="Unassembled WGS sequence"/>
</dbReference>
<keyword evidence="15" id="KW-1185">Reference proteome</keyword>
<comment type="similarity">
    <text evidence="2 9">Belongs to the GSP F family.</text>
</comment>
<dbReference type="STRING" id="1522312.GCA_900177895_00638"/>
<reference evidence="14 15" key="2">
    <citation type="submission" date="2017-06" db="EMBL/GenBank/DDBJ databases">
        <authorList>
            <person name="Kim H.J."/>
            <person name="Triplett B.A."/>
        </authorList>
    </citation>
    <scope>NUCLEOTIDE SEQUENCE [LARGE SCALE GENOMIC DNA]</scope>
    <source>
        <strain evidence="14">Kingella_eburonensis</strain>
    </source>
</reference>
<dbReference type="EMBL" id="FXUV01000025">
    <property type="protein sequence ID" value="SMQ12567.1"/>
    <property type="molecule type" value="Genomic_DNA"/>
</dbReference>
<evidence type="ECO:0000259" key="12">
    <source>
        <dbReference type="Pfam" id="PF00482"/>
    </source>
</evidence>
<evidence type="ECO:0000256" key="1">
    <source>
        <dbReference type="ARBA" id="ARBA00004429"/>
    </source>
</evidence>
<evidence type="ECO:0000256" key="10">
    <source>
        <dbReference type="SAM" id="MobiDB-lite"/>
    </source>
</evidence>
<keyword evidence="5" id="KW-0997">Cell inner membrane</keyword>
<dbReference type="PRINTS" id="PR00812">
    <property type="entry name" value="BCTERIALGSPF"/>
</dbReference>
<feature type="transmembrane region" description="Helical" evidence="11">
    <location>
        <begin position="396"/>
        <end position="416"/>
    </location>
</feature>
<keyword evidence="4" id="KW-1003">Cell membrane</keyword>
<feature type="compositionally biased region" description="Basic and acidic residues" evidence="10">
    <location>
        <begin position="17"/>
        <end position="29"/>
    </location>
</feature>
<feature type="domain" description="Type II secretion system protein GspF" evidence="12">
    <location>
        <begin position="89"/>
        <end position="212"/>
    </location>
</feature>
<evidence type="ECO:0000256" key="3">
    <source>
        <dbReference type="ARBA" id="ARBA00022448"/>
    </source>
</evidence>
<dbReference type="Pfam" id="PF00482">
    <property type="entry name" value="T2SSF"/>
    <property type="match status" value="2"/>
</dbReference>
<dbReference type="FunFam" id="1.20.81.30:FF:000001">
    <property type="entry name" value="Type II secretion system protein F"/>
    <property type="match status" value="2"/>
</dbReference>
<gene>
    <name evidence="13" type="primary">epsF</name>
    <name evidence="14" type="ORF">KEBURONENSIS_01391</name>
    <name evidence="13" type="ORF">KEBURONENSIS_01468</name>
</gene>
<dbReference type="OrthoDB" id="9805682at2"/>
<dbReference type="GO" id="GO:0005886">
    <property type="term" value="C:plasma membrane"/>
    <property type="evidence" value="ECO:0007669"/>
    <property type="project" value="UniProtKB-SubCell"/>
</dbReference>
<keyword evidence="6 9" id="KW-0812">Transmembrane</keyword>
<dbReference type="PANTHER" id="PTHR30012:SF7">
    <property type="entry name" value="PROTEIN TRANSPORT PROTEIN HOFC HOMOLOG"/>
    <property type="match status" value="1"/>
</dbReference>
<dbReference type="Gene3D" id="1.20.81.30">
    <property type="entry name" value="Type II secretion system (T2SS), domain F"/>
    <property type="match status" value="2"/>
</dbReference>
<dbReference type="GeneID" id="83627000"/>
<evidence type="ECO:0000256" key="11">
    <source>
        <dbReference type="SAM" id="Phobius"/>
    </source>
</evidence>
<name>A0A238HGB5_9NEIS</name>
<dbReference type="AlphaFoldDB" id="A0A238HGB5"/>
<accession>A0A238HGB5</accession>
<keyword evidence="7 11" id="KW-1133">Transmembrane helix</keyword>
<dbReference type="InterPro" id="IPR003004">
    <property type="entry name" value="GspF/PilC"/>
</dbReference>
<organism evidence="13">
    <name type="scientific">Kingella negevensis</name>
    <dbReference type="NCBI Taxonomy" id="1522312"/>
    <lineage>
        <taxon>Bacteria</taxon>
        <taxon>Pseudomonadati</taxon>
        <taxon>Pseudomonadota</taxon>
        <taxon>Betaproteobacteria</taxon>
        <taxon>Neisseriales</taxon>
        <taxon>Neisseriaceae</taxon>
        <taxon>Kingella</taxon>
    </lineage>
</organism>
<sequence length="424" mass="46376">MAPQKPAKKPVKKATAKKADKPVKKERGNRYQFEGKNLQTDSIVRGEVVAKNEDEARQKLSRRSIKVMQLTKMKKMSAKKITQADITIFTRQLSVMMKAGLPMMQAFDIVAKGNPNANMTDLLMNIRNNVEQGESLGDSFAAHPAYFDKFYCNLVAAGEAGGVLEGLLDKLATYKEKTQAIKKKVKSALTYPIAVMVVAVGLILVMMMFVLPSFKKIYQGLGAKLPALTEWMMGLSDFFVAQGWIIIPGLIGSVWGLAQFHKRSPAFQKKVDAWLLKMPIFGNIVMKATIARWARTTATLFTAGVPLVEVLDSVAGACGNIIYEEATMEIRNKVNQGISLTSGMNAANVFPNMVVQMASIGEESGALDDMLNKVAEFYEEEVDTAVAALSSLMEPIIMVVLGSIVGVILVAMYLPLFSMGDAIK</sequence>
<dbReference type="GO" id="GO:0015628">
    <property type="term" value="P:protein secretion by the type II secretion system"/>
    <property type="evidence" value="ECO:0007669"/>
    <property type="project" value="TreeGrafter"/>
</dbReference>
<comment type="subcellular location">
    <subcellularLocation>
        <location evidence="1 9">Cell inner membrane</location>
        <topology evidence="1 9">Multi-pass membrane protein</topology>
    </subcellularLocation>
</comment>
<dbReference type="RefSeq" id="WP_032137995.1">
    <property type="nucleotide sequence ID" value="NZ_CCNJ01000071.1"/>
</dbReference>
<evidence type="ECO:0000256" key="4">
    <source>
        <dbReference type="ARBA" id="ARBA00022475"/>
    </source>
</evidence>
<feature type="domain" description="Type II secretion system protein GspF" evidence="12">
    <location>
        <begin position="293"/>
        <end position="415"/>
    </location>
</feature>
<keyword evidence="3 9" id="KW-0813">Transport</keyword>
<evidence type="ECO:0000256" key="8">
    <source>
        <dbReference type="ARBA" id="ARBA00023136"/>
    </source>
</evidence>
<keyword evidence="8 11" id="KW-0472">Membrane</keyword>
<evidence type="ECO:0000313" key="15">
    <source>
        <dbReference type="Proteomes" id="UP000215450"/>
    </source>
</evidence>
<evidence type="ECO:0000313" key="13">
    <source>
        <dbReference type="EMBL" id="SMQ12567.1"/>
    </source>
</evidence>
<dbReference type="InterPro" id="IPR001992">
    <property type="entry name" value="T2SS_GspF/T4SS_PilC_CS"/>
</dbReference>
<evidence type="ECO:0000313" key="14">
    <source>
        <dbReference type="EMBL" id="SNB70811.1"/>
    </source>
</evidence>
<protein>
    <submittedName>
        <fullName evidence="13">Type II secretion system protein F</fullName>
    </submittedName>
</protein>
<dbReference type="InterPro" id="IPR042094">
    <property type="entry name" value="T2SS_GspF_sf"/>
</dbReference>
<reference evidence="13" key="1">
    <citation type="submission" date="2017-05" db="EMBL/GenBank/DDBJ databases">
        <authorList>
            <person name="Song R."/>
            <person name="Chenine A.L."/>
            <person name="Ruprecht R.M."/>
        </authorList>
    </citation>
    <scope>NUCLEOTIDE SEQUENCE</scope>
    <source>
        <strain evidence="13">Kingella_eburonensis</strain>
    </source>
</reference>
<feature type="transmembrane region" description="Helical" evidence="11">
    <location>
        <begin position="231"/>
        <end position="258"/>
    </location>
</feature>
<dbReference type="InterPro" id="IPR018076">
    <property type="entry name" value="T2SS_GspF_dom"/>
</dbReference>
<feature type="compositionally biased region" description="Basic residues" evidence="10">
    <location>
        <begin position="1"/>
        <end position="16"/>
    </location>
</feature>
<evidence type="ECO:0000256" key="9">
    <source>
        <dbReference type="RuleBase" id="RU003923"/>
    </source>
</evidence>
<evidence type="ECO:0000256" key="6">
    <source>
        <dbReference type="ARBA" id="ARBA00022692"/>
    </source>
</evidence>
<dbReference type="EMBL" id="FXUV02000027">
    <property type="protein sequence ID" value="SNB70811.1"/>
    <property type="molecule type" value="Genomic_DNA"/>
</dbReference>
<evidence type="ECO:0000256" key="5">
    <source>
        <dbReference type="ARBA" id="ARBA00022519"/>
    </source>
</evidence>
<evidence type="ECO:0000256" key="7">
    <source>
        <dbReference type="ARBA" id="ARBA00022989"/>
    </source>
</evidence>
<proteinExistence type="inferred from homology"/>
<feature type="transmembrane region" description="Helical" evidence="11">
    <location>
        <begin position="189"/>
        <end position="211"/>
    </location>
</feature>
<feature type="region of interest" description="Disordered" evidence="10">
    <location>
        <begin position="1"/>
        <end position="37"/>
    </location>
</feature>
<dbReference type="PROSITE" id="PS00874">
    <property type="entry name" value="T2SP_F"/>
    <property type="match status" value="1"/>
</dbReference>